<evidence type="ECO:0000256" key="3">
    <source>
        <dbReference type="ARBA" id="ARBA00022490"/>
    </source>
</evidence>
<sequence length="228" mass="23285">MKVLVTGFEPFGGDTVNASADAVAALAARWDGPDELVTAALPVVFDAVRTPEGPLLRLLDEHAPDVVVATGLADGVTQVRVERVAINLMDARIADNGGHQPVDAPVAEDGPAALFTTLPAKAAVAAVREAGIPAGVTYSAGTYVCNATFYALQHALAARPEVRSGFVHVPRTTEEVGADPAESALTEGGAPHLPLDALARALEIVVRTTLAGARGEVVEPGTPAGALH</sequence>
<dbReference type="Proteomes" id="UP000655589">
    <property type="component" value="Unassembled WGS sequence"/>
</dbReference>
<dbReference type="InterPro" id="IPR029762">
    <property type="entry name" value="PGP-I_bact-type"/>
</dbReference>
<evidence type="ECO:0000256" key="1">
    <source>
        <dbReference type="ARBA" id="ARBA00006641"/>
    </source>
</evidence>
<dbReference type="PIRSF" id="PIRSF015592">
    <property type="entry name" value="Prld-crbxl_pptds"/>
    <property type="match status" value="1"/>
</dbReference>
<evidence type="ECO:0000256" key="5">
    <source>
        <dbReference type="ARBA" id="ARBA00022801"/>
    </source>
</evidence>
<dbReference type="InterPro" id="IPR016125">
    <property type="entry name" value="Peptidase_C15-like"/>
</dbReference>
<dbReference type="Pfam" id="PF01470">
    <property type="entry name" value="Peptidase_C15"/>
    <property type="match status" value="1"/>
</dbReference>
<dbReference type="Gene3D" id="3.40.630.20">
    <property type="entry name" value="Peptidase C15, pyroglutamyl peptidase I-like"/>
    <property type="match status" value="1"/>
</dbReference>
<keyword evidence="10" id="KW-1185">Reference proteome</keyword>
<evidence type="ECO:0000313" key="9">
    <source>
        <dbReference type="EMBL" id="GGM38730.1"/>
    </source>
</evidence>
<dbReference type="RefSeq" id="WP_171106978.1">
    <property type="nucleotide sequence ID" value="NZ_BMPT01000019.1"/>
</dbReference>
<evidence type="ECO:0000256" key="4">
    <source>
        <dbReference type="ARBA" id="ARBA00022670"/>
    </source>
</evidence>
<dbReference type="PRINTS" id="PR00706">
    <property type="entry name" value="PYROGLUPTASE"/>
</dbReference>
<comment type="similarity">
    <text evidence="1">Belongs to the peptidase C15 family.</text>
</comment>
<evidence type="ECO:0000256" key="6">
    <source>
        <dbReference type="ARBA" id="ARBA00022807"/>
    </source>
</evidence>
<dbReference type="AlphaFoldDB" id="A0A8H9GM29"/>
<dbReference type="InterPro" id="IPR000816">
    <property type="entry name" value="Peptidase_C15"/>
</dbReference>
<keyword evidence="6" id="KW-0788">Thiol protease</keyword>
<evidence type="ECO:0000256" key="7">
    <source>
        <dbReference type="ARBA" id="ARBA00030836"/>
    </source>
</evidence>
<evidence type="ECO:0000256" key="8">
    <source>
        <dbReference type="ARBA" id="ARBA00031559"/>
    </source>
</evidence>
<name>A0A8H9GM29_9MICO</name>
<keyword evidence="5" id="KW-0378">Hydrolase</keyword>
<gene>
    <name evidence="9" type="primary">pcp</name>
    <name evidence="9" type="ORF">GCM10010102_37830</name>
</gene>
<keyword evidence="4" id="KW-0645">Protease</keyword>
<organism evidence="9 10">
    <name type="scientific">Promicromonospora citrea</name>
    <dbReference type="NCBI Taxonomy" id="43677"/>
    <lineage>
        <taxon>Bacteria</taxon>
        <taxon>Bacillati</taxon>
        <taxon>Actinomycetota</taxon>
        <taxon>Actinomycetes</taxon>
        <taxon>Micrococcales</taxon>
        <taxon>Promicromonosporaceae</taxon>
        <taxon>Promicromonospora</taxon>
    </lineage>
</organism>
<protein>
    <recommendedName>
        <fullName evidence="2">Pyrrolidone-carboxylate peptidase</fullName>
    </recommendedName>
    <alternativeName>
        <fullName evidence="7">5-oxoprolyl-peptidase</fullName>
    </alternativeName>
    <alternativeName>
        <fullName evidence="8">Pyroglutamyl-peptidase I</fullName>
    </alternativeName>
</protein>
<dbReference type="GO" id="GO:0005829">
    <property type="term" value="C:cytosol"/>
    <property type="evidence" value="ECO:0007669"/>
    <property type="project" value="InterPro"/>
</dbReference>
<keyword evidence="3" id="KW-0963">Cytoplasm</keyword>
<evidence type="ECO:0000313" key="10">
    <source>
        <dbReference type="Proteomes" id="UP000655589"/>
    </source>
</evidence>
<dbReference type="CDD" id="cd00501">
    <property type="entry name" value="Peptidase_C15"/>
    <property type="match status" value="1"/>
</dbReference>
<reference evidence="9" key="2">
    <citation type="submission" date="2020-09" db="EMBL/GenBank/DDBJ databases">
        <authorList>
            <person name="Sun Q."/>
            <person name="Ohkuma M."/>
        </authorList>
    </citation>
    <scope>NUCLEOTIDE SEQUENCE</scope>
    <source>
        <strain evidence="9">JCM 3051</strain>
    </source>
</reference>
<dbReference type="GO" id="GO:0006508">
    <property type="term" value="P:proteolysis"/>
    <property type="evidence" value="ECO:0007669"/>
    <property type="project" value="UniProtKB-KW"/>
</dbReference>
<dbReference type="GO" id="GO:0016920">
    <property type="term" value="F:pyroglutamyl-peptidase activity"/>
    <property type="evidence" value="ECO:0007669"/>
    <property type="project" value="InterPro"/>
</dbReference>
<proteinExistence type="inferred from homology"/>
<dbReference type="PANTHER" id="PTHR23402">
    <property type="entry name" value="PROTEASE FAMILY C15 PYROGLUTAMYL-PEPTIDASE I-RELATED"/>
    <property type="match status" value="1"/>
</dbReference>
<dbReference type="InterPro" id="IPR036440">
    <property type="entry name" value="Peptidase_C15-like_sf"/>
</dbReference>
<dbReference type="PANTHER" id="PTHR23402:SF1">
    <property type="entry name" value="PYROGLUTAMYL-PEPTIDASE I"/>
    <property type="match status" value="1"/>
</dbReference>
<comment type="caution">
    <text evidence="9">The sequence shown here is derived from an EMBL/GenBank/DDBJ whole genome shotgun (WGS) entry which is preliminary data.</text>
</comment>
<dbReference type="NCBIfam" id="TIGR00504">
    <property type="entry name" value="pyro_pdase"/>
    <property type="match status" value="1"/>
</dbReference>
<accession>A0A8H9GM29</accession>
<evidence type="ECO:0000256" key="2">
    <source>
        <dbReference type="ARBA" id="ARBA00019191"/>
    </source>
</evidence>
<dbReference type="SUPFAM" id="SSF53182">
    <property type="entry name" value="Pyrrolidone carboxyl peptidase (pyroglutamate aminopeptidase)"/>
    <property type="match status" value="1"/>
</dbReference>
<reference evidence="9" key="1">
    <citation type="journal article" date="2014" name="Int. J. Syst. Evol. Microbiol.">
        <title>Complete genome sequence of Corynebacterium casei LMG S-19264T (=DSM 44701T), isolated from a smear-ripened cheese.</title>
        <authorList>
            <consortium name="US DOE Joint Genome Institute (JGI-PGF)"/>
            <person name="Walter F."/>
            <person name="Albersmeier A."/>
            <person name="Kalinowski J."/>
            <person name="Ruckert C."/>
        </authorList>
    </citation>
    <scope>NUCLEOTIDE SEQUENCE</scope>
    <source>
        <strain evidence="9">JCM 3051</strain>
    </source>
</reference>
<dbReference type="EMBL" id="BMPT01000019">
    <property type="protein sequence ID" value="GGM38730.1"/>
    <property type="molecule type" value="Genomic_DNA"/>
</dbReference>